<evidence type="ECO:0000313" key="1">
    <source>
        <dbReference type="EMBL" id="AYV82529.1"/>
    </source>
</evidence>
<organism evidence="1">
    <name type="scientific">Hyperionvirus sp</name>
    <dbReference type="NCBI Taxonomy" id="2487770"/>
    <lineage>
        <taxon>Viruses</taxon>
        <taxon>Varidnaviria</taxon>
        <taxon>Bamfordvirae</taxon>
        <taxon>Nucleocytoviricota</taxon>
        <taxon>Megaviricetes</taxon>
        <taxon>Imitervirales</taxon>
        <taxon>Mimiviridae</taxon>
        <taxon>Klosneuvirinae</taxon>
    </lineage>
</organism>
<reference evidence="1" key="1">
    <citation type="submission" date="2018-10" db="EMBL/GenBank/DDBJ databases">
        <title>Hidden diversity of soil giant viruses.</title>
        <authorList>
            <person name="Schulz F."/>
            <person name="Alteio L."/>
            <person name="Goudeau D."/>
            <person name="Ryan E.M."/>
            <person name="Malmstrom R.R."/>
            <person name="Blanchard J."/>
            <person name="Woyke T."/>
        </authorList>
    </citation>
    <scope>NUCLEOTIDE SEQUENCE</scope>
    <source>
        <strain evidence="1">HYV1</strain>
    </source>
</reference>
<gene>
    <name evidence="1" type="ORF">Hyperionvirus1_108</name>
</gene>
<sequence>MLMLPLIKNLPIDLLYLVSSYDPIMLFHLDKSSLEKYCGSGMWV</sequence>
<protein>
    <submittedName>
        <fullName evidence="1">Uncharacterized protein</fullName>
    </submittedName>
</protein>
<accession>A0A3G5AB43</accession>
<dbReference type="EMBL" id="MK072383">
    <property type="protein sequence ID" value="AYV82529.1"/>
    <property type="molecule type" value="Genomic_DNA"/>
</dbReference>
<proteinExistence type="predicted"/>
<name>A0A3G5AB43_9VIRU</name>